<name>A0A0A9EPJ9_ARUDO</name>
<organism evidence="2">
    <name type="scientific">Arundo donax</name>
    <name type="common">Giant reed</name>
    <name type="synonym">Donax arundinaceus</name>
    <dbReference type="NCBI Taxonomy" id="35708"/>
    <lineage>
        <taxon>Eukaryota</taxon>
        <taxon>Viridiplantae</taxon>
        <taxon>Streptophyta</taxon>
        <taxon>Embryophyta</taxon>
        <taxon>Tracheophyta</taxon>
        <taxon>Spermatophyta</taxon>
        <taxon>Magnoliopsida</taxon>
        <taxon>Liliopsida</taxon>
        <taxon>Poales</taxon>
        <taxon>Poaceae</taxon>
        <taxon>PACMAD clade</taxon>
        <taxon>Arundinoideae</taxon>
        <taxon>Arundineae</taxon>
        <taxon>Arundo</taxon>
    </lineage>
</organism>
<accession>A0A0A9EPJ9</accession>
<keyword evidence="1" id="KW-0812">Transmembrane</keyword>
<dbReference type="AlphaFoldDB" id="A0A0A9EPJ9"/>
<proteinExistence type="predicted"/>
<reference evidence="2" key="2">
    <citation type="journal article" date="2015" name="Data Brief">
        <title>Shoot transcriptome of the giant reed, Arundo donax.</title>
        <authorList>
            <person name="Barrero R.A."/>
            <person name="Guerrero F.D."/>
            <person name="Moolhuijzen P."/>
            <person name="Goolsby J.A."/>
            <person name="Tidwell J."/>
            <person name="Bellgard S.E."/>
            <person name="Bellgard M.I."/>
        </authorList>
    </citation>
    <scope>NUCLEOTIDE SEQUENCE</scope>
    <source>
        <tissue evidence="2">Shoot tissue taken approximately 20 cm above the soil surface</tissue>
    </source>
</reference>
<evidence type="ECO:0000256" key="1">
    <source>
        <dbReference type="SAM" id="Phobius"/>
    </source>
</evidence>
<keyword evidence="1" id="KW-1133">Transmembrane helix</keyword>
<sequence>MNKTKLQLSSYNLIHPIYFCFLPPDFHFCMIVALIQETMQYLMTYNIFTIPIWSPQRLCREGMITKPHH</sequence>
<evidence type="ECO:0000313" key="2">
    <source>
        <dbReference type="EMBL" id="JAE02635.1"/>
    </source>
</evidence>
<protein>
    <submittedName>
        <fullName evidence="2">Uncharacterized protein</fullName>
    </submittedName>
</protein>
<dbReference type="EMBL" id="GBRH01195261">
    <property type="protein sequence ID" value="JAE02635.1"/>
    <property type="molecule type" value="Transcribed_RNA"/>
</dbReference>
<keyword evidence="1" id="KW-0472">Membrane</keyword>
<reference evidence="2" key="1">
    <citation type="submission" date="2014-09" db="EMBL/GenBank/DDBJ databases">
        <authorList>
            <person name="Magalhaes I.L.F."/>
            <person name="Oliveira U."/>
            <person name="Santos F.R."/>
            <person name="Vidigal T.H.D.A."/>
            <person name="Brescovit A.D."/>
            <person name="Santos A.J."/>
        </authorList>
    </citation>
    <scope>NUCLEOTIDE SEQUENCE</scope>
    <source>
        <tissue evidence="2">Shoot tissue taken approximately 20 cm above the soil surface</tissue>
    </source>
</reference>
<feature type="transmembrane region" description="Helical" evidence="1">
    <location>
        <begin position="13"/>
        <end position="35"/>
    </location>
</feature>